<protein>
    <submittedName>
        <fullName evidence="2">Uncharacterized protein</fullName>
    </submittedName>
</protein>
<proteinExistence type="predicted"/>
<evidence type="ECO:0000313" key="3">
    <source>
        <dbReference type="Proteomes" id="UP000593566"/>
    </source>
</evidence>
<keyword evidence="1" id="KW-1133">Transmembrane helix</keyword>
<dbReference type="EMBL" id="JACCJB010000007">
    <property type="protein sequence ID" value="KAF6225508.1"/>
    <property type="molecule type" value="Genomic_DNA"/>
</dbReference>
<keyword evidence="1" id="KW-0812">Transmembrane</keyword>
<gene>
    <name evidence="2" type="ORF">HO133_009508</name>
</gene>
<dbReference type="GeneID" id="59337903"/>
<sequence>MLGTLRLTSKTLLQSAYIRPPAFAQPRHFVHPQPLSIGPRCQRTLFDHHRDPELVGQIRKIAADFASDESRLKAIISLSDLVFCDALKSGGENAIAMHREWRKSLQSMKELLEADAKSTEPKWTKDEREAALQALTITRLTSSIAVNMMGLSVVGLGTLVWITFTQ</sequence>
<keyword evidence="3" id="KW-1185">Reference proteome</keyword>
<organism evidence="2 3">
    <name type="scientific">Letharia lupina</name>
    <dbReference type="NCBI Taxonomy" id="560253"/>
    <lineage>
        <taxon>Eukaryota</taxon>
        <taxon>Fungi</taxon>
        <taxon>Dikarya</taxon>
        <taxon>Ascomycota</taxon>
        <taxon>Pezizomycotina</taxon>
        <taxon>Lecanoromycetes</taxon>
        <taxon>OSLEUM clade</taxon>
        <taxon>Lecanoromycetidae</taxon>
        <taxon>Lecanorales</taxon>
        <taxon>Lecanorineae</taxon>
        <taxon>Parmeliaceae</taxon>
        <taxon>Letharia</taxon>
    </lineage>
</organism>
<evidence type="ECO:0000256" key="1">
    <source>
        <dbReference type="SAM" id="Phobius"/>
    </source>
</evidence>
<name>A0A8H6CL38_9LECA</name>
<feature type="transmembrane region" description="Helical" evidence="1">
    <location>
        <begin position="144"/>
        <end position="164"/>
    </location>
</feature>
<comment type="caution">
    <text evidence="2">The sequence shown here is derived from an EMBL/GenBank/DDBJ whole genome shotgun (WGS) entry which is preliminary data.</text>
</comment>
<dbReference type="RefSeq" id="XP_037154217.1">
    <property type="nucleotide sequence ID" value="XM_037300369.1"/>
</dbReference>
<reference evidence="2 3" key="1">
    <citation type="journal article" date="2020" name="Genomics">
        <title>Complete, high-quality genomes from long-read metagenomic sequencing of two wolf lichen thalli reveals enigmatic genome architecture.</title>
        <authorList>
            <person name="McKenzie S.K."/>
            <person name="Walston R.F."/>
            <person name="Allen J.L."/>
        </authorList>
    </citation>
    <scope>NUCLEOTIDE SEQUENCE [LARGE SCALE GENOMIC DNA]</scope>
    <source>
        <strain evidence="2">WasteWater1</strain>
    </source>
</reference>
<evidence type="ECO:0000313" key="2">
    <source>
        <dbReference type="EMBL" id="KAF6225508.1"/>
    </source>
</evidence>
<keyword evidence="1" id="KW-0472">Membrane</keyword>
<dbReference type="AlphaFoldDB" id="A0A8H6CL38"/>
<dbReference type="Proteomes" id="UP000593566">
    <property type="component" value="Unassembled WGS sequence"/>
</dbReference>
<accession>A0A8H6CL38</accession>